<dbReference type="Proteomes" id="UP001320420">
    <property type="component" value="Unassembled WGS sequence"/>
</dbReference>
<sequence>MDRQRIYTTPDVVEGPGGGVRLDGSHERLEGHDIRYIGDVNSMGDRFKAYRPEDQLAMVDNRVDMVDTKLEHLGREVSAALDQQQQYSYTNYQRLLDALDKINHQAKNLYGNLREQRKADTAQAVRMAGLERKAQELERKEQELKKAKEGLKELSEQVRELKEAKEELKQLKGQAREREDEDRVVDEMLAWLGTAVLLTCLAIFSIFVIYKVGQVVFQML</sequence>
<keyword evidence="5" id="KW-1185">Reference proteome</keyword>
<feature type="region of interest" description="Disordered" evidence="2">
    <location>
        <begin position="1"/>
        <end position="20"/>
    </location>
</feature>
<keyword evidence="3" id="KW-0812">Transmembrane</keyword>
<dbReference type="EMBL" id="JAKJXP020000010">
    <property type="protein sequence ID" value="KAK7755853.1"/>
    <property type="molecule type" value="Genomic_DNA"/>
</dbReference>
<accession>A0AAN9YR42</accession>
<evidence type="ECO:0000313" key="5">
    <source>
        <dbReference type="Proteomes" id="UP001320420"/>
    </source>
</evidence>
<keyword evidence="1" id="KW-0175">Coiled coil</keyword>
<feature type="transmembrane region" description="Helical" evidence="3">
    <location>
        <begin position="188"/>
        <end position="210"/>
    </location>
</feature>
<protein>
    <submittedName>
        <fullName evidence="4">Uncharacterized protein</fullName>
    </submittedName>
</protein>
<dbReference type="AlphaFoldDB" id="A0AAN9YR42"/>
<gene>
    <name evidence="4" type="ORF">SLS62_002139</name>
</gene>
<evidence type="ECO:0000313" key="4">
    <source>
        <dbReference type="EMBL" id="KAK7755853.1"/>
    </source>
</evidence>
<keyword evidence="3" id="KW-0472">Membrane</keyword>
<evidence type="ECO:0000256" key="1">
    <source>
        <dbReference type="SAM" id="Coils"/>
    </source>
</evidence>
<evidence type="ECO:0000256" key="3">
    <source>
        <dbReference type="SAM" id="Phobius"/>
    </source>
</evidence>
<proteinExistence type="predicted"/>
<evidence type="ECO:0000256" key="2">
    <source>
        <dbReference type="SAM" id="MobiDB-lite"/>
    </source>
</evidence>
<name>A0AAN9YR42_9PEZI</name>
<keyword evidence="3" id="KW-1133">Transmembrane helix</keyword>
<organism evidence="4 5">
    <name type="scientific">Diatrype stigma</name>
    <dbReference type="NCBI Taxonomy" id="117547"/>
    <lineage>
        <taxon>Eukaryota</taxon>
        <taxon>Fungi</taxon>
        <taxon>Dikarya</taxon>
        <taxon>Ascomycota</taxon>
        <taxon>Pezizomycotina</taxon>
        <taxon>Sordariomycetes</taxon>
        <taxon>Xylariomycetidae</taxon>
        <taxon>Xylariales</taxon>
        <taxon>Diatrypaceae</taxon>
        <taxon>Diatrype</taxon>
    </lineage>
</organism>
<comment type="caution">
    <text evidence="4">The sequence shown here is derived from an EMBL/GenBank/DDBJ whole genome shotgun (WGS) entry which is preliminary data.</text>
</comment>
<reference evidence="4 5" key="1">
    <citation type="submission" date="2024-02" db="EMBL/GenBank/DDBJ databases">
        <title>De novo assembly and annotation of 12 fungi associated with fruit tree decline syndrome in Ontario, Canada.</title>
        <authorList>
            <person name="Sulman M."/>
            <person name="Ellouze W."/>
            <person name="Ilyukhin E."/>
        </authorList>
    </citation>
    <scope>NUCLEOTIDE SEQUENCE [LARGE SCALE GENOMIC DNA]</scope>
    <source>
        <strain evidence="4 5">M11/M66-122</strain>
    </source>
</reference>
<feature type="coiled-coil region" evidence="1">
    <location>
        <begin position="96"/>
        <end position="181"/>
    </location>
</feature>